<dbReference type="GO" id="GO:0005634">
    <property type="term" value="C:nucleus"/>
    <property type="evidence" value="ECO:0007669"/>
    <property type="project" value="UniProtKB-SubCell"/>
</dbReference>
<keyword evidence="5" id="KW-0539">Nucleus</keyword>
<evidence type="ECO:0000313" key="8">
    <source>
        <dbReference type="Proteomes" id="UP000800235"/>
    </source>
</evidence>
<evidence type="ECO:0000313" key="7">
    <source>
        <dbReference type="EMBL" id="KAF2433121.1"/>
    </source>
</evidence>
<accession>A0A9P4NXW3</accession>
<keyword evidence="3" id="KW-0238">DNA-binding</keyword>
<keyword evidence="2" id="KW-0805">Transcription regulation</keyword>
<evidence type="ECO:0000256" key="1">
    <source>
        <dbReference type="ARBA" id="ARBA00004123"/>
    </source>
</evidence>
<dbReference type="PANTHER" id="PTHR31845:SF32">
    <property type="entry name" value="MISCELLANEOUS ZN(II)2CYS6 TRANSCRIPTION FACTOR (EUROFUNG)-RELATED"/>
    <property type="match status" value="1"/>
</dbReference>
<evidence type="ECO:0000256" key="2">
    <source>
        <dbReference type="ARBA" id="ARBA00023015"/>
    </source>
</evidence>
<proteinExistence type="predicted"/>
<dbReference type="InterPro" id="IPR001138">
    <property type="entry name" value="Zn2Cys6_DnaBD"/>
</dbReference>
<evidence type="ECO:0000256" key="4">
    <source>
        <dbReference type="ARBA" id="ARBA00023163"/>
    </source>
</evidence>
<dbReference type="GO" id="GO:0008270">
    <property type="term" value="F:zinc ion binding"/>
    <property type="evidence" value="ECO:0007669"/>
    <property type="project" value="InterPro"/>
</dbReference>
<name>A0A9P4NXW3_9PEZI</name>
<evidence type="ECO:0008006" key="9">
    <source>
        <dbReference type="Google" id="ProtNLM"/>
    </source>
</evidence>
<dbReference type="InterPro" id="IPR051089">
    <property type="entry name" value="prtT"/>
</dbReference>
<dbReference type="Proteomes" id="UP000800235">
    <property type="component" value="Unassembled WGS sequence"/>
</dbReference>
<evidence type="ECO:0000256" key="6">
    <source>
        <dbReference type="SAM" id="MobiDB-lite"/>
    </source>
</evidence>
<reference evidence="7" key="1">
    <citation type="journal article" date="2020" name="Stud. Mycol.">
        <title>101 Dothideomycetes genomes: a test case for predicting lifestyles and emergence of pathogens.</title>
        <authorList>
            <person name="Haridas S."/>
            <person name="Albert R."/>
            <person name="Binder M."/>
            <person name="Bloem J."/>
            <person name="Labutti K."/>
            <person name="Salamov A."/>
            <person name="Andreopoulos B."/>
            <person name="Baker S."/>
            <person name="Barry K."/>
            <person name="Bills G."/>
            <person name="Bluhm B."/>
            <person name="Cannon C."/>
            <person name="Castanera R."/>
            <person name="Culley D."/>
            <person name="Daum C."/>
            <person name="Ezra D."/>
            <person name="Gonzalez J."/>
            <person name="Henrissat B."/>
            <person name="Kuo A."/>
            <person name="Liang C."/>
            <person name="Lipzen A."/>
            <person name="Lutzoni F."/>
            <person name="Magnuson J."/>
            <person name="Mondo S."/>
            <person name="Nolan M."/>
            <person name="Ohm R."/>
            <person name="Pangilinan J."/>
            <person name="Park H.-J."/>
            <person name="Ramirez L."/>
            <person name="Alfaro M."/>
            <person name="Sun H."/>
            <person name="Tritt A."/>
            <person name="Yoshinaga Y."/>
            <person name="Zwiers L.-H."/>
            <person name="Turgeon B."/>
            <person name="Goodwin S."/>
            <person name="Spatafora J."/>
            <person name="Crous P."/>
            <person name="Grigoriev I."/>
        </authorList>
    </citation>
    <scope>NUCLEOTIDE SEQUENCE</scope>
    <source>
        <strain evidence="7">CBS 130266</strain>
    </source>
</reference>
<evidence type="ECO:0000256" key="5">
    <source>
        <dbReference type="ARBA" id="ARBA00023242"/>
    </source>
</evidence>
<feature type="compositionally biased region" description="Polar residues" evidence="6">
    <location>
        <begin position="84"/>
        <end position="98"/>
    </location>
</feature>
<dbReference type="EMBL" id="MU007022">
    <property type="protein sequence ID" value="KAF2433121.1"/>
    <property type="molecule type" value="Genomic_DNA"/>
</dbReference>
<dbReference type="CDD" id="cd00067">
    <property type="entry name" value="GAL4"/>
    <property type="match status" value="1"/>
</dbReference>
<gene>
    <name evidence="7" type="ORF">EJ08DRAFT_708529</name>
</gene>
<dbReference type="SUPFAM" id="SSF57701">
    <property type="entry name" value="Zn2/Cys6 DNA-binding domain"/>
    <property type="match status" value="1"/>
</dbReference>
<sequence length="568" mass="63930">METSHIRACTNCVRAKARCSPSTSANAERKCDRCLRMKKTCQPSPPMRRPAHRVIKKSSTNNTSQLEDKLDSLISLLKMNESTTSSRAGYEVPTNSLPLSDPERSSSNLTASVTLGSVSFNATPVSTVNSPSRLDPALEPAAQEAEIYLARFRTDFVKHFPFIVLLPSISAHQLRQERPLLWIAIMTVASSNSTQQITLSKELRGIFAREALVEGTRNMDLLLSILVYTVWDRRFHFSKPILICLVQLAIAVLYDLGLDKPLSKDPALSLLHDLKGTMKPARLYRSPTMEERRALLGCYMLSSVKGTCIRWTAFASECLNMVETEKEFESDALLIQWVKLRRIAESVNSASEAEIVNKAPVVFYLRSLESQLHEFKKNIPLGLAENKTLLTELYTIELSIYEIGLSQTPGVFSDQSSRRMECLWAYFNAIKSWIGVFLSIPPAQYVGFSAPIYSNMTHFFMAVYRLAIFEHPEWDRSLLREHLDISGLLDKAKKNFARVKEEAGLDAGGSRDIDSFTAMATKFEAMKMSWDVISTTTSGSNPAVLNTEVYDFPMGFADEDWLRDWPLE</sequence>
<comment type="caution">
    <text evidence="7">The sequence shown here is derived from an EMBL/GenBank/DDBJ whole genome shotgun (WGS) entry which is preliminary data.</text>
</comment>
<keyword evidence="8" id="KW-1185">Reference proteome</keyword>
<dbReference type="AlphaFoldDB" id="A0A9P4NXW3"/>
<dbReference type="Gene3D" id="4.10.240.10">
    <property type="entry name" value="Zn(2)-C6 fungal-type DNA-binding domain"/>
    <property type="match status" value="1"/>
</dbReference>
<keyword evidence="4" id="KW-0804">Transcription</keyword>
<protein>
    <recommendedName>
        <fullName evidence="9">Zn(2)-C6 fungal-type domain-containing protein</fullName>
    </recommendedName>
</protein>
<dbReference type="PANTHER" id="PTHR31845">
    <property type="entry name" value="FINGER DOMAIN PROTEIN, PUTATIVE-RELATED"/>
    <property type="match status" value="1"/>
</dbReference>
<dbReference type="OrthoDB" id="1600564at2759"/>
<feature type="region of interest" description="Disordered" evidence="6">
    <location>
        <begin position="84"/>
        <end position="108"/>
    </location>
</feature>
<organism evidence="7 8">
    <name type="scientific">Tothia fuscella</name>
    <dbReference type="NCBI Taxonomy" id="1048955"/>
    <lineage>
        <taxon>Eukaryota</taxon>
        <taxon>Fungi</taxon>
        <taxon>Dikarya</taxon>
        <taxon>Ascomycota</taxon>
        <taxon>Pezizomycotina</taxon>
        <taxon>Dothideomycetes</taxon>
        <taxon>Pleosporomycetidae</taxon>
        <taxon>Venturiales</taxon>
        <taxon>Cylindrosympodiaceae</taxon>
        <taxon>Tothia</taxon>
    </lineage>
</organism>
<feature type="region of interest" description="Disordered" evidence="6">
    <location>
        <begin position="41"/>
        <end position="63"/>
    </location>
</feature>
<dbReference type="GO" id="GO:0000981">
    <property type="term" value="F:DNA-binding transcription factor activity, RNA polymerase II-specific"/>
    <property type="evidence" value="ECO:0007669"/>
    <property type="project" value="InterPro"/>
</dbReference>
<evidence type="ECO:0000256" key="3">
    <source>
        <dbReference type="ARBA" id="ARBA00023125"/>
    </source>
</evidence>
<comment type="subcellular location">
    <subcellularLocation>
        <location evidence="1">Nucleus</location>
    </subcellularLocation>
</comment>
<dbReference type="GO" id="GO:0000976">
    <property type="term" value="F:transcription cis-regulatory region binding"/>
    <property type="evidence" value="ECO:0007669"/>
    <property type="project" value="TreeGrafter"/>
</dbReference>
<dbReference type="InterPro" id="IPR036864">
    <property type="entry name" value="Zn2-C6_fun-type_DNA-bd_sf"/>
</dbReference>